<dbReference type="RefSeq" id="WP_185126244.1">
    <property type="nucleotide sequence ID" value="NZ_CAJEWD010000008.1"/>
</dbReference>
<comment type="caution">
    <text evidence="4">The sequence shown here is derived from an EMBL/GenBank/DDBJ whole genome shotgun (WGS) entry which is preliminary data.</text>
</comment>
<accession>A0A6V7RNQ2</accession>
<dbReference type="SUPFAM" id="SSF53756">
    <property type="entry name" value="UDP-Glycosyltransferase/glycogen phosphorylase"/>
    <property type="match status" value="1"/>
</dbReference>
<keyword evidence="1" id="KW-0328">Glycosyltransferase</keyword>
<organism evidence="4 5">
    <name type="scientific">Jeotgalicoccus meleagridis</name>
    <dbReference type="NCBI Taxonomy" id="2759181"/>
    <lineage>
        <taxon>Bacteria</taxon>
        <taxon>Bacillati</taxon>
        <taxon>Bacillota</taxon>
        <taxon>Bacilli</taxon>
        <taxon>Bacillales</taxon>
        <taxon>Staphylococcaceae</taxon>
        <taxon>Jeotgalicoccus</taxon>
    </lineage>
</organism>
<evidence type="ECO:0000259" key="3">
    <source>
        <dbReference type="Pfam" id="PF00534"/>
    </source>
</evidence>
<feature type="domain" description="Glycosyl transferase family 1" evidence="3">
    <location>
        <begin position="203"/>
        <end position="364"/>
    </location>
</feature>
<keyword evidence="5" id="KW-1185">Reference proteome</keyword>
<dbReference type="Gene3D" id="3.40.50.2000">
    <property type="entry name" value="Glycogen Phosphorylase B"/>
    <property type="match status" value="2"/>
</dbReference>
<dbReference type="Proteomes" id="UP000589351">
    <property type="component" value="Unassembled WGS sequence"/>
</dbReference>
<evidence type="ECO:0000256" key="1">
    <source>
        <dbReference type="ARBA" id="ARBA00022676"/>
    </source>
</evidence>
<protein>
    <submittedName>
        <fullName evidence="4">D-inositol-3-phosphate glycosyltransferase</fullName>
    </submittedName>
</protein>
<reference evidence="4 5" key="1">
    <citation type="submission" date="2020-07" db="EMBL/GenBank/DDBJ databases">
        <authorList>
            <person name="Criscuolo A."/>
        </authorList>
    </citation>
    <scope>NUCLEOTIDE SEQUENCE [LARGE SCALE GENOMIC DNA]</scope>
    <source>
        <strain evidence="4">CIP111649</strain>
    </source>
</reference>
<dbReference type="GO" id="GO:0016757">
    <property type="term" value="F:glycosyltransferase activity"/>
    <property type="evidence" value="ECO:0007669"/>
    <property type="project" value="UniProtKB-KW"/>
</dbReference>
<dbReference type="Pfam" id="PF00534">
    <property type="entry name" value="Glycos_transf_1"/>
    <property type="match status" value="1"/>
</dbReference>
<evidence type="ECO:0000313" key="4">
    <source>
        <dbReference type="EMBL" id="CAD2079690.1"/>
    </source>
</evidence>
<keyword evidence="2 4" id="KW-0808">Transferase</keyword>
<dbReference type="InterPro" id="IPR001296">
    <property type="entry name" value="Glyco_trans_1"/>
</dbReference>
<evidence type="ECO:0000313" key="5">
    <source>
        <dbReference type="Proteomes" id="UP000589351"/>
    </source>
</evidence>
<proteinExistence type="predicted"/>
<evidence type="ECO:0000256" key="2">
    <source>
        <dbReference type="ARBA" id="ARBA00022679"/>
    </source>
</evidence>
<dbReference type="PANTHER" id="PTHR12526">
    <property type="entry name" value="GLYCOSYLTRANSFERASE"/>
    <property type="match status" value="1"/>
</dbReference>
<sequence length="389" mass="45767">MKSVTMFVWNNFVNDARVLREAKALEELNYSVTIIAKKELTEMELKKSEKISNNIVVNRPLKWELPERLRNKFKTTILNKHLPNALLMLKMIMLGRSYNTDVYHAHDLNTLIQGIVSSKLRLKKKLLIYDSHEVQTSRTHYNFNTIYRIEKFLLKFVDEVIVENETRADYHYNLYKKYPTVIHNYSELYDIDQYKAMDLRHTYHIPDDKKIVLYQGGMQEGRGLFKLLEAFKNIEGASLFMIGDGKERQNLIAKHHDLRLEDKVHFIDRVPYQLLRQYTKAADLGIQFLENTNFNHYSASSNKLFEYLMAHVPVIGSRLPEIEKIIDGEAVGLTVEEGNTKQLQEAIERMLADDDLLMNFKAHTKTAKLKYNWEVDKVVLQDLYKKINF</sequence>
<dbReference type="EMBL" id="CAJEWD010000008">
    <property type="protein sequence ID" value="CAD2079690.1"/>
    <property type="molecule type" value="Genomic_DNA"/>
</dbReference>
<gene>
    <name evidence="4" type="primary">mshA</name>
    <name evidence="4" type="ORF">JEODO184_01738</name>
</gene>
<name>A0A6V7RNQ2_9STAP</name>
<dbReference type="PANTHER" id="PTHR12526:SF629">
    <property type="entry name" value="TEICHURONIC ACID BIOSYNTHESIS GLYCOSYLTRANSFERASE TUAH-RELATED"/>
    <property type="match status" value="1"/>
</dbReference>
<dbReference type="AlphaFoldDB" id="A0A6V7RNQ2"/>